<dbReference type="EMBL" id="CP017269">
    <property type="protein sequence ID" value="AOT72603.1"/>
    <property type="molecule type" value="Genomic_DNA"/>
</dbReference>
<sequence length="262" mass="30196">MCKKYDECFETIKQVINQGYAFPLHFERYKPLQQKHGYKNLLEQNNRLFAEINSRAKAEYEVHLPEKYDPEKKYPIFIALHGDGVCNIKEFSQYWKPDVFLANNFIFVYIQSSQAICHNGYGWLKDLVNARRDIKECYDSIVKSYSVNESTIFIGGFSGGAIATIDFIMSNVLPIKGFICLCPHEKPETFSKENVELAAARGVKGIFMEGELELPIECEEEMLREFDEAGLCYAYYINNGVGHRAPDDFDDKLRQALNFVLS</sequence>
<dbReference type="AlphaFoldDB" id="A0A1D8GNY3"/>
<proteinExistence type="predicted"/>
<dbReference type="Proteomes" id="UP000095743">
    <property type="component" value="Chromosome"/>
</dbReference>
<evidence type="ECO:0000313" key="1">
    <source>
        <dbReference type="EMBL" id="AOT72603.1"/>
    </source>
</evidence>
<evidence type="ECO:0000313" key="2">
    <source>
        <dbReference type="Proteomes" id="UP000095743"/>
    </source>
</evidence>
<name>A0A1D8GNY3_9FIRM</name>
<keyword evidence="2" id="KW-1185">Reference proteome</keyword>
<organism evidence="1 2">
    <name type="scientific">Geosporobacter ferrireducens</name>
    <dbReference type="NCBI Taxonomy" id="1424294"/>
    <lineage>
        <taxon>Bacteria</taxon>
        <taxon>Bacillati</taxon>
        <taxon>Bacillota</taxon>
        <taxon>Clostridia</taxon>
        <taxon>Peptostreptococcales</taxon>
        <taxon>Thermotaleaceae</taxon>
        <taxon>Geosporobacter</taxon>
    </lineage>
</organism>
<dbReference type="Gene3D" id="3.40.50.1820">
    <property type="entry name" value="alpha/beta hydrolase"/>
    <property type="match status" value="1"/>
</dbReference>
<gene>
    <name evidence="1" type="ORF">Gferi_25450</name>
</gene>
<evidence type="ECO:0008006" key="3">
    <source>
        <dbReference type="Google" id="ProtNLM"/>
    </source>
</evidence>
<reference evidence="1 2" key="1">
    <citation type="submission" date="2016-09" db="EMBL/GenBank/DDBJ databases">
        <title>Genomic analysis reveals versatility of anaerobic energy metabolism of Geosporobacter ferrireducens IRF9 of phylum Firmicutes.</title>
        <authorList>
            <person name="Kim S.-J."/>
        </authorList>
    </citation>
    <scope>NUCLEOTIDE SEQUENCE [LARGE SCALE GENOMIC DNA]</scope>
    <source>
        <strain evidence="1 2">IRF9</strain>
    </source>
</reference>
<dbReference type="InterPro" id="IPR029058">
    <property type="entry name" value="AB_hydrolase_fold"/>
</dbReference>
<dbReference type="KEGG" id="gfe:Gferi_25450"/>
<accession>A0A1D8GNY3</accession>
<protein>
    <recommendedName>
        <fullName evidence="3">Phospholipase/carboxylesterase/thioesterase domain-containing protein</fullName>
    </recommendedName>
</protein>
<dbReference type="SUPFAM" id="SSF53474">
    <property type="entry name" value="alpha/beta-Hydrolases"/>
    <property type="match status" value="1"/>
</dbReference>